<gene>
    <name evidence="8" type="primary">PDC1_3</name>
    <name evidence="8" type="ORF">TWF696_009097</name>
</gene>
<evidence type="ECO:0000313" key="9">
    <source>
        <dbReference type="Proteomes" id="UP001375240"/>
    </source>
</evidence>
<evidence type="ECO:0000256" key="5">
    <source>
        <dbReference type="ARBA" id="ARBA00022842"/>
    </source>
</evidence>
<dbReference type="InterPro" id="IPR029061">
    <property type="entry name" value="THDP-binding"/>
</dbReference>
<dbReference type="PANTHER" id="PTHR43452:SF30">
    <property type="entry name" value="PYRUVATE DECARBOXYLASE ISOZYME 1-RELATED"/>
    <property type="match status" value="1"/>
</dbReference>
<dbReference type="Gene3D" id="3.40.50.970">
    <property type="match status" value="1"/>
</dbReference>
<evidence type="ECO:0000256" key="4">
    <source>
        <dbReference type="ARBA" id="ARBA00022793"/>
    </source>
</evidence>
<proteinExistence type="inferred from homology"/>
<evidence type="ECO:0000313" key="8">
    <source>
        <dbReference type="EMBL" id="KAK6340777.1"/>
    </source>
</evidence>
<keyword evidence="6" id="KW-0786">Thiamine pyrophosphate</keyword>
<keyword evidence="9" id="KW-1185">Reference proteome</keyword>
<sequence length="110" mass="12809">MIRHKLKPIIVVLNNDGYTTERLIHGEDMEYNDIQPWKYAKFLKAFGAKKGEYKSYVVKTGAEFHDLFMPGNEFSKANVIQLVEIVMPRKDAPHGLVHTVQMMRNFNKKL</sequence>
<keyword evidence="3" id="KW-0479">Metal-binding</keyword>
<keyword evidence="7" id="KW-0456">Lyase</keyword>
<comment type="similarity">
    <text evidence="2">Belongs to the TPP enzyme family.</text>
</comment>
<evidence type="ECO:0000256" key="3">
    <source>
        <dbReference type="ARBA" id="ARBA00022723"/>
    </source>
</evidence>
<dbReference type="InterPro" id="IPR012110">
    <property type="entry name" value="PDC/IPDC-like"/>
</dbReference>
<dbReference type="GO" id="GO:0004737">
    <property type="term" value="F:pyruvate decarboxylase activity"/>
    <property type="evidence" value="ECO:0007669"/>
    <property type="project" value="TreeGrafter"/>
</dbReference>
<dbReference type="GO" id="GO:0005634">
    <property type="term" value="C:nucleus"/>
    <property type="evidence" value="ECO:0007669"/>
    <property type="project" value="TreeGrafter"/>
</dbReference>
<evidence type="ECO:0000256" key="1">
    <source>
        <dbReference type="ARBA" id="ARBA00001964"/>
    </source>
</evidence>
<dbReference type="AlphaFoldDB" id="A0AAV9UHQ6"/>
<accession>A0AAV9UHQ6</accession>
<evidence type="ECO:0000256" key="7">
    <source>
        <dbReference type="ARBA" id="ARBA00023239"/>
    </source>
</evidence>
<organism evidence="8 9">
    <name type="scientific">Orbilia brochopaga</name>
    <dbReference type="NCBI Taxonomy" id="3140254"/>
    <lineage>
        <taxon>Eukaryota</taxon>
        <taxon>Fungi</taxon>
        <taxon>Dikarya</taxon>
        <taxon>Ascomycota</taxon>
        <taxon>Pezizomycotina</taxon>
        <taxon>Orbiliomycetes</taxon>
        <taxon>Orbiliales</taxon>
        <taxon>Orbiliaceae</taxon>
        <taxon>Orbilia</taxon>
    </lineage>
</organism>
<protein>
    <submittedName>
        <fullName evidence="8">Pyruvate decarboxylase 1</fullName>
    </submittedName>
</protein>
<dbReference type="GO" id="GO:0046872">
    <property type="term" value="F:metal ion binding"/>
    <property type="evidence" value="ECO:0007669"/>
    <property type="project" value="UniProtKB-KW"/>
</dbReference>
<dbReference type="PANTHER" id="PTHR43452">
    <property type="entry name" value="PYRUVATE DECARBOXYLASE"/>
    <property type="match status" value="1"/>
</dbReference>
<reference evidence="8 9" key="1">
    <citation type="submission" date="2019-10" db="EMBL/GenBank/DDBJ databases">
        <authorList>
            <person name="Palmer J.M."/>
        </authorList>
    </citation>
    <scope>NUCLEOTIDE SEQUENCE [LARGE SCALE GENOMIC DNA]</scope>
    <source>
        <strain evidence="8 9">TWF696</strain>
    </source>
</reference>
<dbReference type="EMBL" id="JAVHNQ010000008">
    <property type="protein sequence ID" value="KAK6340777.1"/>
    <property type="molecule type" value="Genomic_DNA"/>
</dbReference>
<comment type="caution">
    <text evidence="8">The sequence shown here is derived from an EMBL/GenBank/DDBJ whole genome shotgun (WGS) entry which is preliminary data.</text>
</comment>
<keyword evidence="4" id="KW-0210">Decarboxylase</keyword>
<keyword evidence="5" id="KW-0460">Magnesium</keyword>
<dbReference type="GO" id="GO:0005829">
    <property type="term" value="C:cytosol"/>
    <property type="evidence" value="ECO:0007669"/>
    <property type="project" value="TreeGrafter"/>
</dbReference>
<keyword evidence="8" id="KW-0670">Pyruvate</keyword>
<name>A0AAV9UHQ6_9PEZI</name>
<evidence type="ECO:0000256" key="2">
    <source>
        <dbReference type="ARBA" id="ARBA00007812"/>
    </source>
</evidence>
<dbReference type="Proteomes" id="UP001375240">
    <property type="component" value="Unassembled WGS sequence"/>
</dbReference>
<evidence type="ECO:0000256" key="6">
    <source>
        <dbReference type="ARBA" id="ARBA00023052"/>
    </source>
</evidence>
<dbReference type="SUPFAM" id="SSF52518">
    <property type="entry name" value="Thiamin diphosphate-binding fold (THDP-binding)"/>
    <property type="match status" value="1"/>
</dbReference>
<dbReference type="GO" id="GO:0000949">
    <property type="term" value="P:aromatic amino acid family catabolic process to alcohol via Ehrlich pathway"/>
    <property type="evidence" value="ECO:0007669"/>
    <property type="project" value="TreeGrafter"/>
</dbReference>
<comment type="cofactor">
    <cofactor evidence="1">
        <name>thiamine diphosphate</name>
        <dbReference type="ChEBI" id="CHEBI:58937"/>
    </cofactor>
</comment>